<sequence>MAMNITGGIRERVQLIHASDSLSTVLMEGPSISGGGGGSAMPFIPSKVGCILIIYQILADDCWHSN</sequence>
<proteinExistence type="predicted"/>
<name>A0A0N5AI09_9BILA</name>
<organism evidence="1 2">
    <name type="scientific">Syphacia muris</name>
    <dbReference type="NCBI Taxonomy" id="451379"/>
    <lineage>
        <taxon>Eukaryota</taxon>
        <taxon>Metazoa</taxon>
        <taxon>Ecdysozoa</taxon>
        <taxon>Nematoda</taxon>
        <taxon>Chromadorea</taxon>
        <taxon>Rhabditida</taxon>
        <taxon>Spirurina</taxon>
        <taxon>Oxyuridomorpha</taxon>
        <taxon>Oxyuroidea</taxon>
        <taxon>Oxyuridae</taxon>
        <taxon>Syphacia</taxon>
    </lineage>
</organism>
<dbReference type="AlphaFoldDB" id="A0A0N5AI09"/>
<keyword evidence="1" id="KW-1185">Reference proteome</keyword>
<accession>A0A0N5AI09</accession>
<dbReference type="Proteomes" id="UP000046393">
    <property type="component" value="Unplaced"/>
</dbReference>
<evidence type="ECO:0000313" key="2">
    <source>
        <dbReference type="WBParaSite" id="SMUV_0000403401-mRNA-1"/>
    </source>
</evidence>
<evidence type="ECO:0000313" key="1">
    <source>
        <dbReference type="Proteomes" id="UP000046393"/>
    </source>
</evidence>
<reference evidence="2" key="1">
    <citation type="submission" date="2017-02" db="UniProtKB">
        <authorList>
            <consortium name="WormBaseParasite"/>
        </authorList>
    </citation>
    <scope>IDENTIFICATION</scope>
</reference>
<dbReference type="WBParaSite" id="SMUV_0000403401-mRNA-1">
    <property type="protein sequence ID" value="SMUV_0000403401-mRNA-1"/>
    <property type="gene ID" value="SMUV_0000403401"/>
</dbReference>
<protein>
    <submittedName>
        <fullName evidence="2">Uncharacterized protein</fullName>
    </submittedName>
</protein>